<name>E2IBQ5_9VIRU</name>
<accession>E2IBQ5</accession>
<dbReference type="InterPro" id="IPR043647">
    <property type="entry name" value="Noda_Vmethyltr_dom"/>
</dbReference>
<evidence type="ECO:0000256" key="1">
    <source>
        <dbReference type="ARBA" id="ARBA00007751"/>
    </source>
</evidence>
<keyword evidence="2" id="KW-0693">Viral RNA replication</keyword>
<dbReference type="PROSITE" id="PS50507">
    <property type="entry name" value="RDRP_SSRNA_POS"/>
    <property type="match status" value="1"/>
</dbReference>
<dbReference type="Pfam" id="PF19222">
    <property type="entry name" value="Noda_Vmethyltr"/>
    <property type="match status" value="1"/>
</dbReference>
<proteinExistence type="inferred from homology"/>
<organism evidence="6">
    <name type="scientific">Plasmopara halstedii virus A</name>
    <dbReference type="NCBI Taxonomy" id="468928"/>
    <lineage>
        <taxon>Viruses</taxon>
    </lineage>
</organism>
<keyword evidence="6" id="KW-0548">Nucleotidyltransferase</keyword>
<dbReference type="GO" id="GO:0003723">
    <property type="term" value="F:RNA binding"/>
    <property type="evidence" value="ECO:0007669"/>
    <property type="project" value="InterPro"/>
</dbReference>
<feature type="region of interest" description="Disordered" evidence="4">
    <location>
        <begin position="886"/>
        <end position="914"/>
    </location>
</feature>
<dbReference type="Pfam" id="PF00680">
    <property type="entry name" value="RdRP_1"/>
    <property type="match status" value="1"/>
</dbReference>
<dbReference type="InterPro" id="IPR043502">
    <property type="entry name" value="DNA/RNA_pol_sf"/>
</dbReference>
<dbReference type="GO" id="GO:0006351">
    <property type="term" value="P:DNA-templated transcription"/>
    <property type="evidence" value="ECO:0007669"/>
    <property type="project" value="InterPro"/>
</dbReference>
<keyword evidence="6" id="KW-0696">RNA-directed RNA polymerase</keyword>
<feature type="compositionally biased region" description="Basic residues" evidence="4">
    <location>
        <begin position="886"/>
        <end position="897"/>
    </location>
</feature>
<dbReference type="EMBL" id="HM453713">
    <property type="protein sequence ID" value="ADK55577.1"/>
    <property type="molecule type" value="Genomic_RNA"/>
</dbReference>
<dbReference type="GO" id="GO:0003968">
    <property type="term" value="F:RNA-directed RNA polymerase activity"/>
    <property type="evidence" value="ECO:0007669"/>
    <property type="project" value="UniProtKB-KW"/>
</dbReference>
<keyword evidence="6" id="KW-0808">Transferase</keyword>
<dbReference type="CDD" id="cd23173">
    <property type="entry name" value="ps-ssRNAv_Nodaviridae_RdRp"/>
    <property type="match status" value="1"/>
</dbReference>
<reference evidence="6" key="1">
    <citation type="submission" date="2010-06" db="EMBL/GenBank/DDBJ databases">
        <title>The nucleotide sequence and genome organization of isometric virions in different pathotypes of the sunflower downy mildew pathogen Plasmopara halstedii.</title>
        <authorList>
            <person name="Heller-Dohmen M."/>
            <person name="Goepfert J.C."/>
            <person name="Spring O."/>
        </authorList>
    </citation>
    <scope>NUCLEOTIDE SEQUENCE</scope>
    <source>
        <strain evidence="6">Ph8-99</strain>
    </source>
</reference>
<evidence type="ECO:0000313" key="6">
    <source>
        <dbReference type="EMBL" id="ADK55577.1"/>
    </source>
</evidence>
<evidence type="ECO:0000259" key="5">
    <source>
        <dbReference type="PROSITE" id="PS50507"/>
    </source>
</evidence>
<comment type="similarity">
    <text evidence="1">Belongs to the nodaviridae RNA polymerase family.</text>
</comment>
<sequence>MSFGTLFSRYTLMVSSVSVVGLATPWRYVMSKTLNEFGEEWSIEPANLRSLFGDIQVVEFKRQPGHPHGAAAADRSAGSYFIERFARDVGREVVYYQCSNSDLRNGRSGAREWYWMKDAYVQPKLFSLSSSSMVSIIDVDQYVDMNWFLTEHFCPVLLYTFQPSVCAADRGEYSYTFNSNNEVIYRVAGGAEYVHKVWNYDTDVVTTTRLFAGKSWTKWRNWIPFVTCAYLVDKRQMDADHQIIGLFPVKRWFGPLALLARCLKGRPLSRFKIVRGDFLRLLNHGHNGMTISTGKVESPLCGTITAREDAALASLARTTKSGLTLMHVKKLMPDDTLGATYVYEYHSQKLPEATVVSYSGAKKDGVRGYQFNPMNYDPLAKQSLVSFMSPIIDGGFCPDMTEDNVKQAIAGRIVDVKSVTTMDRFLMKTIDEFAHLLLKSAGVTAQSLLPCGYEDVYERQDRPTQRRILEQAEFVVGKNIGKNFLKREAYGKCSDPRIITTIEGSRKYRYSTFIYGYTDEVIKHQQWYAFGKTPVDVSCHVSRICSTARTISNTDFSRFDGTISEVVRALERRCILLAFRPEYTNELLELLRDQCGIDCYITVNDESVHYNSGLARLSGSPETSTFNSLTNAFCAYLGFRSTRLSSGGHMDATEAYSRLGMYGGDDGITPDLHPSVYMRAARKLGLKLDLQPVERGKRGVKFLNRLYGPEVWFGDTTSMCDPVRALSKFHLCVNMDARTTNIQKLMEKSYAYYLSDKNTPVLGQFVSAVVSHLPARYQFKNIHGIWNAQYEASVQYPNGEITDCGSEVAPDWMVEEFNHACPNFRHDIFNTWISELGNDFTLYLSPPVNMLESLDPVTSHSVVVDGDIVNPVPSLNDTPSVVLRRNRRHTVARRRNERKREGAGGRTNRRKPRL</sequence>
<evidence type="ECO:0000256" key="2">
    <source>
        <dbReference type="ARBA" id="ARBA00022953"/>
    </source>
</evidence>
<feature type="domain" description="RdRp catalytic" evidence="5">
    <location>
        <begin position="549"/>
        <end position="679"/>
    </location>
</feature>
<dbReference type="SUPFAM" id="SSF56672">
    <property type="entry name" value="DNA/RNA polymerases"/>
    <property type="match status" value="1"/>
</dbReference>
<protein>
    <recommendedName>
        <fullName evidence="3">RNA replicase</fullName>
    </recommendedName>
</protein>
<evidence type="ECO:0000256" key="4">
    <source>
        <dbReference type="SAM" id="MobiDB-lite"/>
    </source>
</evidence>
<dbReference type="GO" id="GO:0039694">
    <property type="term" value="P:viral RNA genome replication"/>
    <property type="evidence" value="ECO:0007669"/>
    <property type="project" value="InterPro"/>
</dbReference>
<evidence type="ECO:0000256" key="3">
    <source>
        <dbReference type="ARBA" id="ARBA00032757"/>
    </source>
</evidence>
<dbReference type="InterPro" id="IPR001205">
    <property type="entry name" value="RNA-dir_pol_C"/>
</dbReference>
<gene>
    <name evidence="6" type="primary">RdRp</name>
</gene>
<dbReference type="InterPro" id="IPR007094">
    <property type="entry name" value="RNA-dir_pol_PSvirus"/>
</dbReference>